<dbReference type="Gene3D" id="2.130.10.10">
    <property type="entry name" value="YVTN repeat-like/Quinoprotein amine dehydrogenase"/>
    <property type="match status" value="1"/>
</dbReference>
<evidence type="ECO:0000313" key="2">
    <source>
        <dbReference type="EMBL" id="CRX39360.1"/>
    </source>
</evidence>
<accession>A0A0H5E7Q0</accession>
<dbReference type="Gene3D" id="1.20.1280.50">
    <property type="match status" value="1"/>
</dbReference>
<dbReference type="PROSITE" id="PS50181">
    <property type="entry name" value="FBOX"/>
    <property type="match status" value="1"/>
</dbReference>
<dbReference type="AlphaFoldDB" id="A0A0H5E7Q0"/>
<sequence length="456" mass="50454">MVSNSVLNSLDTSTSNGLFSSSLPPEMRDIILGELDYRSLCRLGQTCVIGSEVVKANKLWSRLYQERWQDSSWANPLNWSRSFRDRFVAEDNWRSGKFEVQVSRNPTERCQGALFSALSNKNFLFVKSSTKTFMIPKNRFKESSYFQYEGNTICTKSETPYKKRRLNSGLEPKIECVGLSEQLSVIGWKNSNLEFRWRDSDLSSYRSLSSSPNVLGVSGYDVIAGCQNGLLAFASKGEVIREFRVNQCGIAQAGFISAVDGGARGVFFQNVFGELYYSDLATGFESVDSIGLGVEKCVSAADPSKLWLSSVQRGVYLADVERVASPILFTQEATSIRCLHAKENCLAVGTVGGKASLYDIRNTGVPLAVNQHNSMLTHVKTDGNKIFSGSFSGELMTGFADTTARSYTIAKPHDYAVTSIEVDPFMLFATFADGSIIKVDASFSLKRVSPWENCLF</sequence>
<gene>
    <name evidence="2" type="ORF">ELAC_2039</name>
</gene>
<dbReference type="EMBL" id="CWGJ01000028">
    <property type="protein sequence ID" value="CRX39360.1"/>
    <property type="molecule type" value="Genomic_DNA"/>
</dbReference>
<dbReference type="InterPro" id="IPR001810">
    <property type="entry name" value="F-box_dom"/>
</dbReference>
<evidence type="ECO:0000313" key="3">
    <source>
        <dbReference type="Proteomes" id="UP000220251"/>
    </source>
</evidence>
<name>A0A0H5E7Q0_9BACT</name>
<protein>
    <recommendedName>
        <fullName evidence="1">F-box domain-containing protein</fullName>
    </recommendedName>
</protein>
<dbReference type="Proteomes" id="UP000220251">
    <property type="component" value="Unassembled WGS sequence"/>
</dbReference>
<feature type="domain" description="F-box" evidence="1">
    <location>
        <begin position="17"/>
        <end position="63"/>
    </location>
</feature>
<dbReference type="InterPro" id="IPR015943">
    <property type="entry name" value="WD40/YVTN_repeat-like_dom_sf"/>
</dbReference>
<dbReference type="RefSeq" id="WP_098039230.1">
    <property type="nucleotide sequence ID" value="NZ_CWGJ01000028.1"/>
</dbReference>
<dbReference type="SUPFAM" id="SSF81383">
    <property type="entry name" value="F-box domain"/>
    <property type="match status" value="1"/>
</dbReference>
<organism evidence="2 3">
    <name type="scientific">Estrella lausannensis</name>
    <dbReference type="NCBI Taxonomy" id="483423"/>
    <lineage>
        <taxon>Bacteria</taxon>
        <taxon>Pseudomonadati</taxon>
        <taxon>Chlamydiota</taxon>
        <taxon>Chlamydiia</taxon>
        <taxon>Parachlamydiales</taxon>
        <taxon>Candidatus Criblamydiaceae</taxon>
        <taxon>Estrella</taxon>
    </lineage>
</organism>
<proteinExistence type="predicted"/>
<keyword evidence="3" id="KW-1185">Reference proteome</keyword>
<dbReference type="InterPro" id="IPR036322">
    <property type="entry name" value="WD40_repeat_dom_sf"/>
</dbReference>
<dbReference type="SUPFAM" id="SSF50978">
    <property type="entry name" value="WD40 repeat-like"/>
    <property type="match status" value="1"/>
</dbReference>
<evidence type="ECO:0000259" key="1">
    <source>
        <dbReference type="PROSITE" id="PS50181"/>
    </source>
</evidence>
<dbReference type="InterPro" id="IPR036047">
    <property type="entry name" value="F-box-like_dom_sf"/>
</dbReference>
<reference evidence="3" key="1">
    <citation type="submission" date="2015-06" db="EMBL/GenBank/DDBJ databases">
        <authorList>
            <person name="Bertelli C."/>
        </authorList>
    </citation>
    <scope>NUCLEOTIDE SEQUENCE [LARGE SCALE GENOMIC DNA]</scope>
    <source>
        <strain evidence="3">CRIB-30</strain>
    </source>
</reference>